<sequence>MRRKVSVYLLLIILLVLIFLALGGKNYFSKKADKEYYKGTDSQIIVDEKKHSEDWKKTWIIAHDPNNSPSEKFEIIIEDKNTWNLININNKYFASYEKKGSIEKVNDKKTPYQLIQIVYPDNPDNVPLN</sequence>
<dbReference type="GeneID" id="62500083"/>
<reference evidence="2 4" key="2">
    <citation type="submission" date="2020-12" db="EMBL/GenBank/DDBJ databases">
        <title>Taxonomic evaluation of the Bacillus sporothermodurans group of bacteria based on whole genome sequences.</title>
        <authorList>
            <person name="Fiedler G."/>
            <person name="Herbstmann A.-D."/>
            <person name="Doll E."/>
            <person name="Wenning M."/>
            <person name="Brinks E."/>
            <person name="Kabisch J."/>
            <person name="Breitenwieser F."/>
            <person name="Lappann M."/>
            <person name="Boehnlein C."/>
            <person name="Franz C."/>
        </authorList>
    </citation>
    <scope>NUCLEOTIDE SEQUENCE [LARGE SCALE GENOMIC DNA]</scope>
    <source>
        <strain evidence="2 4">DSM 10599</strain>
    </source>
</reference>
<reference evidence="1 3" key="1">
    <citation type="submission" date="2016-01" db="EMBL/GenBank/DDBJ databases">
        <title>Genome Sequences of Twelve Sporeforming Bacillus Species Isolated from Foods.</title>
        <authorList>
            <person name="Berendsen E.M."/>
            <person name="Wells-Bennik M.H."/>
            <person name="Krawcyk A.O."/>
            <person name="De Jong A."/>
            <person name="Holsappel S."/>
            <person name="Eijlander R.T."/>
            <person name="Kuipers O.P."/>
        </authorList>
    </citation>
    <scope>NUCLEOTIDE SEQUENCE [LARGE SCALE GENOMIC DNA]</scope>
    <source>
        <strain evidence="1 3">B4102</strain>
    </source>
</reference>
<name>A0A150KTY5_9BACI</name>
<dbReference type="OrthoDB" id="2915800at2"/>
<dbReference type="Proteomes" id="UP000595512">
    <property type="component" value="Chromosome"/>
</dbReference>
<gene>
    <name evidence="1" type="ORF">B4102_3370</name>
    <name evidence="2" type="ORF">JGZ69_02700</name>
</gene>
<accession>A0A150KTY5</accession>
<evidence type="ECO:0000313" key="3">
    <source>
        <dbReference type="Proteomes" id="UP000075666"/>
    </source>
</evidence>
<dbReference type="PATRIC" id="fig|46224.3.peg.3506"/>
<proteinExistence type="predicted"/>
<protein>
    <submittedName>
        <fullName evidence="1">Uncharacterized protein</fullName>
    </submittedName>
</protein>
<dbReference type="RefSeq" id="WP_066232399.1">
    <property type="nucleotide sequence ID" value="NZ_CP066701.1"/>
</dbReference>
<dbReference type="AlphaFoldDB" id="A0A150KTY5"/>
<dbReference type="Proteomes" id="UP000075666">
    <property type="component" value="Unassembled WGS sequence"/>
</dbReference>
<dbReference type="EMBL" id="LQYN01000068">
    <property type="protein sequence ID" value="KYD03520.1"/>
    <property type="molecule type" value="Genomic_DNA"/>
</dbReference>
<dbReference type="KEGG" id="hspo:JGZ69_02700"/>
<organism evidence="1 3">
    <name type="scientific">Heyndrickxia sporothermodurans</name>
    <dbReference type="NCBI Taxonomy" id="46224"/>
    <lineage>
        <taxon>Bacteria</taxon>
        <taxon>Bacillati</taxon>
        <taxon>Bacillota</taxon>
        <taxon>Bacilli</taxon>
        <taxon>Bacillales</taxon>
        <taxon>Bacillaceae</taxon>
        <taxon>Heyndrickxia</taxon>
    </lineage>
</organism>
<evidence type="ECO:0000313" key="4">
    <source>
        <dbReference type="Proteomes" id="UP000595512"/>
    </source>
</evidence>
<keyword evidence="3" id="KW-1185">Reference proteome</keyword>
<dbReference type="EMBL" id="CP066701">
    <property type="protein sequence ID" value="QQX25881.1"/>
    <property type="molecule type" value="Genomic_DNA"/>
</dbReference>
<evidence type="ECO:0000313" key="1">
    <source>
        <dbReference type="EMBL" id="KYD03520.1"/>
    </source>
</evidence>
<evidence type="ECO:0000313" key="2">
    <source>
        <dbReference type="EMBL" id="QQX25881.1"/>
    </source>
</evidence>